<dbReference type="Proteomes" id="UP001155220">
    <property type="component" value="Unassembled WGS sequence"/>
</dbReference>
<comment type="caution">
    <text evidence="2">The sequence shown here is derived from an EMBL/GenBank/DDBJ whole genome shotgun (WGS) entry which is preliminary data.</text>
</comment>
<gene>
    <name evidence="2" type="ORF">MJ956_10955</name>
</gene>
<keyword evidence="1" id="KW-0732">Signal</keyword>
<keyword evidence="3" id="KW-1185">Reference proteome</keyword>
<evidence type="ECO:0000313" key="3">
    <source>
        <dbReference type="Proteomes" id="UP001155220"/>
    </source>
</evidence>
<dbReference type="AlphaFoldDB" id="A0A9X2KEQ8"/>
<name>A0A9X2KEQ8_9HYPH</name>
<proteinExistence type="predicted"/>
<dbReference type="EMBL" id="JALHBS010000062">
    <property type="protein sequence ID" value="MCP3055658.1"/>
    <property type="molecule type" value="Genomic_DNA"/>
</dbReference>
<protein>
    <recommendedName>
        <fullName evidence="4">TonB-dependent receptor</fullName>
    </recommendedName>
</protein>
<feature type="chain" id="PRO_5040911759" description="TonB-dependent receptor" evidence="1">
    <location>
        <begin position="24"/>
        <end position="94"/>
    </location>
</feature>
<reference evidence="2" key="1">
    <citation type="submission" date="2022-03" db="EMBL/GenBank/DDBJ databases">
        <title>Aurantimonas Liuensis sp. Nov., isolated from the hadal seawater of the Mariana Trench.</title>
        <authorList>
            <person name="Liu R."/>
        </authorList>
    </citation>
    <scope>NUCLEOTIDE SEQUENCE</scope>
    <source>
        <strain evidence="2">LRZ36</strain>
    </source>
</reference>
<organism evidence="2 3">
    <name type="scientific">Aurantimonas marianensis</name>
    <dbReference type="NCBI Taxonomy" id="2920428"/>
    <lineage>
        <taxon>Bacteria</taxon>
        <taxon>Pseudomonadati</taxon>
        <taxon>Pseudomonadota</taxon>
        <taxon>Alphaproteobacteria</taxon>
        <taxon>Hyphomicrobiales</taxon>
        <taxon>Aurantimonadaceae</taxon>
        <taxon>Aurantimonas</taxon>
    </lineage>
</organism>
<accession>A0A9X2KEQ8</accession>
<evidence type="ECO:0008006" key="4">
    <source>
        <dbReference type="Google" id="ProtNLM"/>
    </source>
</evidence>
<dbReference type="RefSeq" id="WP_253964504.1">
    <property type="nucleotide sequence ID" value="NZ_JALHBS010000062.1"/>
</dbReference>
<evidence type="ECO:0000256" key="1">
    <source>
        <dbReference type="SAM" id="SignalP"/>
    </source>
</evidence>
<evidence type="ECO:0000313" key="2">
    <source>
        <dbReference type="EMBL" id="MCP3055658.1"/>
    </source>
</evidence>
<feature type="signal peptide" evidence="1">
    <location>
        <begin position="1"/>
        <end position="23"/>
    </location>
</feature>
<sequence>MLTKTGMTLLALTFGSLTLPAHGQDGTGSAQFDAPVEFASLAIGSHTQSREVYIPVPMPRPEIIETIATTQAAQKIRRTASGIRIVGPRFFASE</sequence>